<name>A0A811UPT2_CERCA</name>
<comment type="caution">
    <text evidence="1">The sequence shown here is derived from an EMBL/GenBank/DDBJ whole genome shotgun (WGS) entry which is preliminary data.</text>
</comment>
<accession>A0A811UPT2</accession>
<dbReference type="Proteomes" id="UP000606786">
    <property type="component" value="Unassembled WGS sequence"/>
</dbReference>
<evidence type="ECO:0000313" key="1">
    <source>
        <dbReference type="EMBL" id="CAD6999885.1"/>
    </source>
</evidence>
<dbReference type="EMBL" id="CAJHJT010000012">
    <property type="protein sequence ID" value="CAD6999885.1"/>
    <property type="molecule type" value="Genomic_DNA"/>
</dbReference>
<protein>
    <submittedName>
        <fullName evidence="1">(Mediterranean fruit fly) hypothetical protein</fullName>
    </submittedName>
</protein>
<sequence length="62" mass="7208">MLNTTQTIITKLQTLLAMKRTIGISSINHSAQRKEEEEEASFDDNANSRFFHYFDDELTENL</sequence>
<dbReference type="AlphaFoldDB" id="A0A811UPT2"/>
<proteinExistence type="predicted"/>
<gene>
    <name evidence="1" type="ORF">CCAP1982_LOCUS8396</name>
</gene>
<evidence type="ECO:0000313" key="2">
    <source>
        <dbReference type="Proteomes" id="UP000606786"/>
    </source>
</evidence>
<organism evidence="1 2">
    <name type="scientific">Ceratitis capitata</name>
    <name type="common">Mediterranean fruit fly</name>
    <name type="synonym">Tephritis capitata</name>
    <dbReference type="NCBI Taxonomy" id="7213"/>
    <lineage>
        <taxon>Eukaryota</taxon>
        <taxon>Metazoa</taxon>
        <taxon>Ecdysozoa</taxon>
        <taxon>Arthropoda</taxon>
        <taxon>Hexapoda</taxon>
        <taxon>Insecta</taxon>
        <taxon>Pterygota</taxon>
        <taxon>Neoptera</taxon>
        <taxon>Endopterygota</taxon>
        <taxon>Diptera</taxon>
        <taxon>Brachycera</taxon>
        <taxon>Muscomorpha</taxon>
        <taxon>Tephritoidea</taxon>
        <taxon>Tephritidae</taxon>
        <taxon>Ceratitis</taxon>
        <taxon>Ceratitis</taxon>
    </lineage>
</organism>
<reference evidence="1" key="1">
    <citation type="submission" date="2020-11" db="EMBL/GenBank/DDBJ databases">
        <authorList>
            <person name="Whitehead M."/>
        </authorList>
    </citation>
    <scope>NUCLEOTIDE SEQUENCE</scope>
    <source>
        <strain evidence="1">EGII</strain>
    </source>
</reference>
<keyword evidence="2" id="KW-1185">Reference proteome</keyword>